<keyword evidence="2" id="KW-1133">Transmembrane helix</keyword>
<evidence type="ECO:0000256" key="1">
    <source>
        <dbReference type="SAM" id="MobiDB-lite"/>
    </source>
</evidence>
<feature type="compositionally biased region" description="Basic residues" evidence="1">
    <location>
        <begin position="56"/>
        <end position="72"/>
    </location>
</feature>
<sequence>MDDDALIVVFTVSGAALGSLFAFVIPGATPELIVTSATVYGGLGALVGGGSVALSKSRRKRDNARSTRRPAVHKPVQQNRRAAAHPNVPTPQPFRKRLAKFTDQDESEVMTETDSFKSRMPFWSAVDFLIHVPPKSAQVIRACLVAIRRAVRGNGNT</sequence>
<keyword evidence="4" id="KW-1185">Reference proteome</keyword>
<evidence type="ECO:0000256" key="2">
    <source>
        <dbReference type="SAM" id="Phobius"/>
    </source>
</evidence>
<dbReference type="EMBL" id="JACHXU010000072">
    <property type="protein sequence ID" value="MBB3210760.1"/>
    <property type="molecule type" value="Genomic_DNA"/>
</dbReference>
<protein>
    <submittedName>
        <fullName evidence="3">Uncharacterized protein</fullName>
    </submittedName>
</protein>
<keyword evidence="2" id="KW-0812">Transmembrane</keyword>
<keyword evidence="2" id="KW-0472">Membrane</keyword>
<accession>A0A7W5HA54</accession>
<organism evidence="3 4">
    <name type="scientific">Aporhodopirellula rubra</name>
    <dbReference type="NCBI Taxonomy" id="980271"/>
    <lineage>
        <taxon>Bacteria</taxon>
        <taxon>Pseudomonadati</taxon>
        <taxon>Planctomycetota</taxon>
        <taxon>Planctomycetia</taxon>
        <taxon>Pirellulales</taxon>
        <taxon>Pirellulaceae</taxon>
        <taxon>Aporhodopirellula</taxon>
    </lineage>
</organism>
<evidence type="ECO:0000313" key="4">
    <source>
        <dbReference type="Proteomes" id="UP000536179"/>
    </source>
</evidence>
<proteinExistence type="predicted"/>
<gene>
    <name evidence="3" type="ORF">FHS27_006608</name>
</gene>
<reference evidence="3 4" key="1">
    <citation type="submission" date="2020-08" db="EMBL/GenBank/DDBJ databases">
        <title>Genomic Encyclopedia of Type Strains, Phase III (KMG-III): the genomes of soil and plant-associated and newly described type strains.</title>
        <authorList>
            <person name="Whitman W."/>
        </authorList>
    </citation>
    <scope>NUCLEOTIDE SEQUENCE [LARGE SCALE GENOMIC DNA]</scope>
    <source>
        <strain evidence="3 4">CECT 8075</strain>
    </source>
</reference>
<dbReference type="AlphaFoldDB" id="A0A7W5HA54"/>
<dbReference type="Proteomes" id="UP000536179">
    <property type="component" value="Unassembled WGS sequence"/>
</dbReference>
<feature type="region of interest" description="Disordered" evidence="1">
    <location>
        <begin position="56"/>
        <end position="93"/>
    </location>
</feature>
<name>A0A7W5HA54_9BACT</name>
<feature type="transmembrane region" description="Helical" evidence="2">
    <location>
        <begin position="32"/>
        <end position="55"/>
    </location>
</feature>
<evidence type="ECO:0000313" key="3">
    <source>
        <dbReference type="EMBL" id="MBB3210760.1"/>
    </source>
</evidence>
<comment type="caution">
    <text evidence="3">The sequence shown here is derived from an EMBL/GenBank/DDBJ whole genome shotgun (WGS) entry which is preliminary data.</text>
</comment>